<feature type="transmembrane region" description="Helical" evidence="2">
    <location>
        <begin position="169"/>
        <end position="189"/>
    </location>
</feature>
<keyword evidence="2" id="KW-0812">Transmembrane</keyword>
<keyword evidence="1" id="KW-0175">Coiled coil</keyword>
<dbReference type="Proteomes" id="UP001162001">
    <property type="component" value="Segment"/>
</dbReference>
<name>A0A7D3UT72_9VIRU</name>
<accession>A0A7D3UT72</accession>
<keyword evidence="2" id="KW-1133">Transmembrane helix</keyword>
<dbReference type="Gene3D" id="1.20.5.110">
    <property type="match status" value="1"/>
</dbReference>
<dbReference type="SUPFAM" id="SSF58038">
    <property type="entry name" value="SNARE fusion complex"/>
    <property type="match status" value="1"/>
</dbReference>
<evidence type="ECO:0000313" key="4">
    <source>
        <dbReference type="Proteomes" id="UP001162001"/>
    </source>
</evidence>
<feature type="transmembrane region" description="Helical" evidence="2">
    <location>
        <begin position="145"/>
        <end position="163"/>
    </location>
</feature>
<dbReference type="EMBL" id="MT418680">
    <property type="protein sequence ID" value="QKF94130.1"/>
    <property type="molecule type" value="Genomic_DNA"/>
</dbReference>
<feature type="coiled-coil region" evidence="1">
    <location>
        <begin position="74"/>
        <end position="101"/>
    </location>
</feature>
<keyword evidence="4" id="KW-1185">Reference proteome</keyword>
<gene>
    <name evidence="3" type="ORF">Fadolivirus_1_672</name>
</gene>
<evidence type="ECO:0000313" key="3">
    <source>
        <dbReference type="EMBL" id="QKF94130.1"/>
    </source>
</evidence>
<reference evidence="3 4" key="1">
    <citation type="submission" date="2020-04" db="EMBL/GenBank/DDBJ databases">
        <title>Advantages and limits of metagenomic assembly and binning of a giant virus.</title>
        <authorList>
            <person name="Schulz F."/>
            <person name="Andreani J."/>
            <person name="Francis R."/>
            <person name="Boudjemaa H."/>
            <person name="Bou Khalil J.Y."/>
            <person name="Lee J."/>
            <person name="La Scola B."/>
            <person name="Woyke T."/>
        </authorList>
    </citation>
    <scope>NUCLEOTIDE SEQUENCE [LARGE SCALE GENOMIC DNA]</scope>
    <source>
        <strain evidence="3 4">FV1/VV64</strain>
    </source>
</reference>
<protein>
    <submittedName>
        <fullName evidence="3">SNARe motif of sso1</fullName>
    </submittedName>
</protein>
<evidence type="ECO:0000256" key="1">
    <source>
        <dbReference type="SAM" id="Coils"/>
    </source>
</evidence>
<proteinExistence type="predicted"/>
<organism evidence="3 4">
    <name type="scientific">Fadolivirus FV1/VV64</name>
    <dbReference type="NCBI Taxonomy" id="3070911"/>
    <lineage>
        <taxon>Viruses</taxon>
        <taxon>Varidnaviria</taxon>
        <taxon>Bamfordvirae</taxon>
        <taxon>Nucleocytoviricota</taxon>
        <taxon>Megaviricetes</taxon>
        <taxon>Imitervirales</taxon>
        <taxon>Mimiviridae</taxon>
        <taxon>Klosneuvirinae</taxon>
        <taxon>Fadolivirus</taxon>
        <taxon>Fadolivirus algeromassiliense</taxon>
    </lineage>
</organism>
<sequence length="195" mass="21661">MNMNFNLLVKKNEIKTTSNNNIELDNFKPNIMEFESVEENNDTYGINDLHKEVMMLKELNSIMFKETNPDEEIIKETNKQLKEIEQELAGLKELMESMNEMIVLDGEKLDQAEENVVNADQTIEETLPILETTIKEIKEIENKYTVLRVVGGAVVGGVLFGGVGSVFGIIPGLVCTIVGTGGGTAAGYLSKFIKI</sequence>
<evidence type="ECO:0000256" key="2">
    <source>
        <dbReference type="SAM" id="Phobius"/>
    </source>
</evidence>
<keyword evidence="2" id="KW-0472">Membrane</keyword>